<feature type="domain" description="RNA polymerase sigma-70 region 2" evidence="5">
    <location>
        <begin position="14"/>
        <end position="70"/>
    </location>
</feature>
<sequence>MSTALRDEALVTSLWETHGAALLSYALRLTGDRSAAEEAVHDALVRAWRGADRLPEGKLAQRTWLLSVVKESRPAPRTSGFSLLRARALTAR</sequence>
<dbReference type="GO" id="GO:0016987">
    <property type="term" value="F:sigma factor activity"/>
    <property type="evidence" value="ECO:0007669"/>
    <property type="project" value="UniProtKB-KW"/>
</dbReference>
<evidence type="ECO:0000256" key="2">
    <source>
        <dbReference type="ARBA" id="ARBA00023082"/>
    </source>
</evidence>
<dbReference type="Proteomes" id="UP000316639">
    <property type="component" value="Unassembled WGS sequence"/>
</dbReference>
<keyword evidence="7" id="KW-1185">Reference proteome</keyword>
<evidence type="ECO:0000259" key="5">
    <source>
        <dbReference type="Pfam" id="PF04542"/>
    </source>
</evidence>
<evidence type="ECO:0000256" key="3">
    <source>
        <dbReference type="ARBA" id="ARBA00023125"/>
    </source>
</evidence>
<accession>A0A563EWE4</accession>
<dbReference type="GO" id="GO:0006352">
    <property type="term" value="P:DNA-templated transcription initiation"/>
    <property type="evidence" value="ECO:0007669"/>
    <property type="project" value="InterPro"/>
</dbReference>
<keyword evidence="3" id="KW-0238">DNA-binding</keyword>
<evidence type="ECO:0000313" key="7">
    <source>
        <dbReference type="Proteomes" id="UP000316639"/>
    </source>
</evidence>
<proteinExistence type="predicted"/>
<dbReference type="OrthoDB" id="9811152at2"/>
<dbReference type="PANTHER" id="PTHR43133">
    <property type="entry name" value="RNA POLYMERASE ECF-TYPE SIGMA FACTO"/>
    <property type="match status" value="1"/>
</dbReference>
<name>A0A563EWE4_9PSEU</name>
<dbReference type="Pfam" id="PF04542">
    <property type="entry name" value="Sigma70_r2"/>
    <property type="match status" value="1"/>
</dbReference>
<protein>
    <recommendedName>
        <fullName evidence="5">RNA polymerase sigma-70 region 2 domain-containing protein</fullName>
    </recommendedName>
</protein>
<comment type="caution">
    <text evidence="6">The sequence shown here is derived from an EMBL/GenBank/DDBJ whole genome shotgun (WGS) entry which is preliminary data.</text>
</comment>
<dbReference type="SUPFAM" id="SSF88946">
    <property type="entry name" value="Sigma2 domain of RNA polymerase sigma factors"/>
    <property type="match status" value="1"/>
</dbReference>
<dbReference type="EMBL" id="VOBR01000006">
    <property type="protein sequence ID" value="TWP52026.1"/>
    <property type="molecule type" value="Genomic_DNA"/>
</dbReference>
<organism evidence="6 7">
    <name type="scientific">Lentzea tibetensis</name>
    <dbReference type="NCBI Taxonomy" id="2591470"/>
    <lineage>
        <taxon>Bacteria</taxon>
        <taxon>Bacillati</taxon>
        <taxon>Actinomycetota</taxon>
        <taxon>Actinomycetes</taxon>
        <taxon>Pseudonocardiales</taxon>
        <taxon>Pseudonocardiaceae</taxon>
        <taxon>Lentzea</taxon>
    </lineage>
</organism>
<evidence type="ECO:0000256" key="1">
    <source>
        <dbReference type="ARBA" id="ARBA00023015"/>
    </source>
</evidence>
<evidence type="ECO:0000313" key="6">
    <source>
        <dbReference type="EMBL" id="TWP52026.1"/>
    </source>
</evidence>
<dbReference type="InterPro" id="IPR007627">
    <property type="entry name" value="RNA_pol_sigma70_r2"/>
</dbReference>
<dbReference type="PANTHER" id="PTHR43133:SF8">
    <property type="entry name" value="RNA POLYMERASE SIGMA FACTOR HI_1459-RELATED"/>
    <property type="match status" value="1"/>
</dbReference>
<dbReference type="GO" id="GO:0003677">
    <property type="term" value="F:DNA binding"/>
    <property type="evidence" value="ECO:0007669"/>
    <property type="project" value="UniProtKB-KW"/>
</dbReference>
<dbReference type="AlphaFoldDB" id="A0A563EWE4"/>
<evidence type="ECO:0000256" key="4">
    <source>
        <dbReference type="ARBA" id="ARBA00023163"/>
    </source>
</evidence>
<keyword evidence="1" id="KW-0805">Transcription regulation</keyword>
<dbReference type="Gene3D" id="1.10.1740.10">
    <property type="match status" value="1"/>
</dbReference>
<keyword evidence="4" id="KW-0804">Transcription</keyword>
<reference evidence="6 7" key="1">
    <citation type="submission" date="2019-07" db="EMBL/GenBank/DDBJ databases">
        <title>Lentzea xizangensis sp. nov., isolated from Qinghai-Tibetan Plateau Soils.</title>
        <authorList>
            <person name="Huang J."/>
        </authorList>
    </citation>
    <scope>NUCLEOTIDE SEQUENCE [LARGE SCALE GENOMIC DNA]</scope>
    <source>
        <strain evidence="6 7">FXJ1.1311</strain>
    </source>
</reference>
<gene>
    <name evidence="6" type="ORF">FKR81_10575</name>
</gene>
<keyword evidence="2" id="KW-0731">Sigma factor</keyword>
<dbReference type="InterPro" id="IPR013325">
    <property type="entry name" value="RNA_pol_sigma_r2"/>
</dbReference>
<dbReference type="InterPro" id="IPR039425">
    <property type="entry name" value="RNA_pol_sigma-70-like"/>
</dbReference>
<dbReference type="RefSeq" id="WP_146350822.1">
    <property type="nucleotide sequence ID" value="NZ_VOBR01000006.1"/>
</dbReference>